<organism evidence="2">
    <name type="scientific">viral metagenome</name>
    <dbReference type="NCBI Taxonomy" id="1070528"/>
    <lineage>
        <taxon>unclassified sequences</taxon>
        <taxon>metagenomes</taxon>
        <taxon>organismal metagenomes</taxon>
    </lineage>
</organism>
<reference evidence="2" key="1">
    <citation type="submission" date="2017-04" db="EMBL/GenBank/DDBJ databases">
        <title>Unveiling RNA virosphere associated with marine microorganisms.</title>
        <authorList>
            <person name="Urayama S."/>
            <person name="Takaki Y."/>
            <person name="Nishi S."/>
            <person name="Yoshida Y."/>
            <person name="Deguchi S."/>
            <person name="Takai K."/>
            <person name="Nunoura T."/>
        </authorList>
    </citation>
    <scope>NUCLEOTIDE SEQUENCE</scope>
</reference>
<proteinExistence type="predicted"/>
<feature type="region of interest" description="Disordered" evidence="1">
    <location>
        <begin position="531"/>
        <end position="556"/>
    </location>
</feature>
<sequence length="556" mass="60182">MDGEEYAAELAALEGVDLGGGALFDGEGGGAAGVEGDPLDEDDQGVDEVDLTGVPFEVPIPRLLRQFNDATGNEEVTGRIVVQLNDFIITDEDRSIYLALPGLAVVNARTAGDALNIASADSPIVRLYATIEYVLQNDTDNIPSGNLDFDAALDAAAVPEVWSRLYTANVENEAGIRRLFTVKTKFSIDTGNALEDGHEEPLFGAIRRKLPLYAFVWIAQRAVVSRNANYVQKEGDQTFVIGRRTDIFTALREDAPVTTAGAGQLALLIAQNSPLQYRMMTYVLMRLLKRVEEHGSTTLLSRNAQTLLELYRRVLPTADDVSEQTNNFEDRRGMISLMLGCAITGTLSTCMARVKATLAQGPDEDPSRLIQMVNMLFGFDVVGAIRNPLAAEFAPFVRATIRVSDLASLACVWLASNQRLPYHALLQVGNRATEDFFKFSSTSPFIQAVLLSAAAREGPDALASINSDLVATTFQTFAMAQLSIAPSPGDVDQSSVLGQAEETIVSALFYGVLTPSSAFTFRPETYLKDLDPPVRRAPAENAPEDPFEGQGGQIML</sequence>
<evidence type="ECO:0000313" key="2">
    <source>
        <dbReference type="EMBL" id="GBH22613.1"/>
    </source>
</evidence>
<accession>A0A2V0RB76</accession>
<name>A0A2V0RB76_9ZZZZ</name>
<evidence type="ECO:0000256" key="1">
    <source>
        <dbReference type="SAM" id="MobiDB-lite"/>
    </source>
</evidence>
<comment type="caution">
    <text evidence="2">The sequence shown here is derived from an EMBL/GenBank/DDBJ whole genome shotgun (WGS) entry which is preliminary data.</text>
</comment>
<dbReference type="AlphaFoldDB" id="A0A2V0RB76"/>
<protein>
    <submittedName>
        <fullName evidence="2">Uncharacterized protein</fullName>
    </submittedName>
</protein>
<dbReference type="EMBL" id="BDQC01000202">
    <property type="protein sequence ID" value="GBH22613.1"/>
    <property type="molecule type" value="Genomic_RNA"/>
</dbReference>